<evidence type="ECO:0000313" key="2">
    <source>
        <dbReference type="Proteomes" id="UP000094622"/>
    </source>
</evidence>
<dbReference type="EMBL" id="MCRJ01000113">
    <property type="protein sequence ID" value="ODN69054.1"/>
    <property type="molecule type" value="Genomic_DNA"/>
</dbReference>
<dbReference type="InterPro" id="IPR008995">
    <property type="entry name" value="Mo/tungstate-bd_C_term_dom"/>
</dbReference>
<proteinExistence type="predicted"/>
<evidence type="ECO:0000313" key="1">
    <source>
        <dbReference type="EMBL" id="ODN69054.1"/>
    </source>
</evidence>
<comment type="caution">
    <text evidence="1">The sequence shown here is derived from an EMBL/GenBank/DDBJ whole genome shotgun (WGS) entry which is preliminary data.</text>
</comment>
<keyword evidence="2" id="KW-1185">Reference proteome</keyword>
<protein>
    <submittedName>
        <fullName evidence="1">Uncharacterized protein</fullName>
    </submittedName>
</protein>
<dbReference type="Proteomes" id="UP000094622">
    <property type="component" value="Unassembled WGS sequence"/>
</dbReference>
<name>A0A1E3GYF0_9HYPH</name>
<reference evidence="1 2" key="1">
    <citation type="submission" date="2016-07" db="EMBL/GenBank/DDBJ databases">
        <title>Draft Genome Sequence of Methylobrevis pamukkalensis PK2.</title>
        <authorList>
            <person name="Vasilenko O.V."/>
            <person name="Doronina N.V."/>
            <person name="Shmareva M.N."/>
            <person name="Tarlachkov S.V."/>
            <person name="Mustakhimov I."/>
            <person name="Trotsenko Y.A."/>
        </authorList>
    </citation>
    <scope>NUCLEOTIDE SEQUENCE [LARGE SCALE GENOMIC DNA]</scope>
    <source>
        <strain evidence="1 2">PK2</strain>
    </source>
</reference>
<dbReference type="AlphaFoldDB" id="A0A1E3GYF0"/>
<sequence length="86" mass="9137">MTGKAEIGIRPEFVRLTDDAAGLPVTVKTVDDIGRYRILRGSLGASTQRHRAGGPVDPGRAARTFDPGRLNVYAGAHLVEPAIARS</sequence>
<dbReference type="SUPFAM" id="SSF50331">
    <property type="entry name" value="MOP-like"/>
    <property type="match status" value="1"/>
</dbReference>
<accession>A0A1E3GYF0</accession>
<organism evidence="1 2">
    <name type="scientific">Methylobrevis pamukkalensis</name>
    <dbReference type="NCBI Taxonomy" id="1439726"/>
    <lineage>
        <taxon>Bacteria</taxon>
        <taxon>Pseudomonadati</taxon>
        <taxon>Pseudomonadota</taxon>
        <taxon>Alphaproteobacteria</taxon>
        <taxon>Hyphomicrobiales</taxon>
        <taxon>Pleomorphomonadaceae</taxon>
        <taxon>Methylobrevis</taxon>
    </lineage>
</organism>
<gene>
    <name evidence="1" type="ORF">A6302_03650</name>
</gene>